<dbReference type="SUPFAM" id="SSF54236">
    <property type="entry name" value="Ubiquitin-like"/>
    <property type="match status" value="1"/>
</dbReference>
<evidence type="ECO:0008006" key="5">
    <source>
        <dbReference type="Google" id="ProtNLM"/>
    </source>
</evidence>
<dbReference type="STRING" id="933852.A0A0C3B4M5"/>
<evidence type="ECO:0000313" key="4">
    <source>
        <dbReference type="Proteomes" id="UP000054097"/>
    </source>
</evidence>
<feature type="compositionally biased region" description="Polar residues" evidence="2">
    <location>
        <begin position="1"/>
        <end position="62"/>
    </location>
</feature>
<accession>A0A0C3B4M5</accession>
<evidence type="ECO:0000256" key="2">
    <source>
        <dbReference type="SAM" id="MobiDB-lite"/>
    </source>
</evidence>
<feature type="compositionally biased region" description="Basic and acidic residues" evidence="2">
    <location>
        <begin position="90"/>
        <end position="107"/>
    </location>
</feature>
<dbReference type="HOGENOM" id="CLU_043419_0_0_1"/>
<proteinExistence type="predicted"/>
<dbReference type="Gene3D" id="3.10.20.90">
    <property type="entry name" value="Phosphatidylinositol 3-kinase Catalytic Subunit, Chain A, domain 1"/>
    <property type="match status" value="1"/>
</dbReference>
<feature type="coiled-coil region" evidence="1">
    <location>
        <begin position="162"/>
        <end position="196"/>
    </location>
</feature>
<feature type="region of interest" description="Disordered" evidence="2">
    <location>
        <begin position="134"/>
        <end position="159"/>
    </location>
</feature>
<keyword evidence="1" id="KW-0175">Coiled coil</keyword>
<feature type="region of interest" description="Disordered" evidence="2">
    <location>
        <begin position="1"/>
        <end position="107"/>
    </location>
</feature>
<sequence>MNGTSNPNNAKNNSGTKVVTNTSPAQVSTASSNAQKATSNASTPVNNSSTRQTNGDINSPATSKGKKAAQPVMDPSEMHEMLQNRIAALEGEKVQGGEEDKRSAEEARKTLKGMTLQQLHTKYVELYQDFRRQERDHTKERQKNKKEADASKTALSNVQKLKTKTDAVVRDMQKQNKDLREETKRLKSSLHQMEVQLSVTKEELQKRVERDRKKEKRHAEMPDIVIKVVCRYRAELFFKISRKTKLARLFTAWTERMDARSYVSTLPEAAQKSGDMLPSIKTAAPVMQFLFTHMGRGLEPDQTPEDAGMEDGDEILAVEMMDLTGPEVEEIPKQERVRIQKSWSLDPAEYVFRES</sequence>
<evidence type="ECO:0000256" key="1">
    <source>
        <dbReference type="SAM" id="Coils"/>
    </source>
</evidence>
<gene>
    <name evidence="3" type="ORF">M408DRAFT_238615</name>
</gene>
<dbReference type="Proteomes" id="UP000054097">
    <property type="component" value="Unassembled WGS sequence"/>
</dbReference>
<feature type="non-terminal residue" evidence="3">
    <location>
        <position position="355"/>
    </location>
</feature>
<reference evidence="3 4" key="1">
    <citation type="submission" date="2014-04" db="EMBL/GenBank/DDBJ databases">
        <authorList>
            <consortium name="DOE Joint Genome Institute"/>
            <person name="Kuo A."/>
            <person name="Zuccaro A."/>
            <person name="Kohler A."/>
            <person name="Nagy L.G."/>
            <person name="Floudas D."/>
            <person name="Copeland A."/>
            <person name="Barry K.W."/>
            <person name="Cichocki N."/>
            <person name="Veneault-Fourrey C."/>
            <person name="LaButti K."/>
            <person name="Lindquist E.A."/>
            <person name="Lipzen A."/>
            <person name="Lundell T."/>
            <person name="Morin E."/>
            <person name="Murat C."/>
            <person name="Sun H."/>
            <person name="Tunlid A."/>
            <person name="Henrissat B."/>
            <person name="Grigoriev I.V."/>
            <person name="Hibbett D.S."/>
            <person name="Martin F."/>
            <person name="Nordberg H.P."/>
            <person name="Cantor M.N."/>
            <person name="Hua S.X."/>
        </authorList>
    </citation>
    <scope>NUCLEOTIDE SEQUENCE [LARGE SCALE GENOMIC DNA]</scope>
    <source>
        <strain evidence="3 4">MAFF 305830</strain>
    </source>
</reference>
<dbReference type="EMBL" id="KN824281">
    <property type="protein sequence ID" value="KIM31795.1"/>
    <property type="molecule type" value="Genomic_DNA"/>
</dbReference>
<evidence type="ECO:0000313" key="3">
    <source>
        <dbReference type="EMBL" id="KIM31795.1"/>
    </source>
</evidence>
<protein>
    <recommendedName>
        <fullName evidence="5">Ubiquitin-like domain-containing protein</fullName>
    </recommendedName>
</protein>
<dbReference type="OrthoDB" id="442921at2759"/>
<name>A0A0C3B4M5_SERVB</name>
<keyword evidence="4" id="KW-1185">Reference proteome</keyword>
<reference evidence="4" key="2">
    <citation type="submission" date="2015-01" db="EMBL/GenBank/DDBJ databases">
        <title>Evolutionary Origins and Diversification of the Mycorrhizal Mutualists.</title>
        <authorList>
            <consortium name="DOE Joint Genome Institute"/>
            <consortium name="Mycorrhizal Genomics Consortium"/>
            <person name="Kohler A."/>
            <person name="Kuo A."/>
            <person name="Nagy L.G."/>
            <person name="Floudas D."/>
            <person name="Copeland A."/>
            <person name="Barry K.W."/>
            <person name="Cichocki N."/>
            <person name="Veneault-Fourrey C."/>
            <person name="LaButti K."/>
            <person name="Lindquist E.A."/>
            <person name="Lipzen A."/>
            <person name="Lundell T."/>
            <person name="Morin E."/>
            <person name="Murat C."/>
            <person name="Riley R."/>
            <person name="Ohm R."/>
            <person name="Sun H."/>
            <person name="Tunlid A."/>
            <person name="Henrissat B."/>
            <person name="Grigoriev I.V."/>
            <person name="Hibbett D.S."/>
            <person name="Martin F."/>
        </authorList>
    </citation>
    <scope>NUCLEOTIDE SEQUENCE [LARGE SCALE GENOMIC DNA]</scope>
    <source>
        <strain evidence="4">MAFF 305830</strain>
    </source>
</reference>
<dbReference type="InterPro" id="IPR029071">
    <property type="entry name" value="Ubiquitin-like_domsf"/>
</dbReference>
<feature type="compositionally biased region" description="Basic and acidic residues" evidence="2">
    <location>
        <begin position="134"/>
        <end position="150"/>
    </location>
</feature>
<organism evidence="3 4">
    <name type="scientific">Serendipita vermifera MAFF 305830</name>
    <dbReference type="NCBI Taxonomy" id="933852"/>
    <lineage>
        <taxon>Eukaryota</taxon>
        <taxon>Fungi</taxon>
        <taxon>Dikarya</taxon>
        <taxon>Basidiomycota</taxon>
        <taxon>Agaricomycotina</taxon>
        <taxon>Agaricomycetes</taxon>
        <taxon>Sebacinales</taxon>
        <taxon>Serendipitaceae</taxon>
        <taxon>Serendipita</taxon>
    </lineage>
</organism>
<dbReference type="AlphaFoldDB" id="A0A0C3B4M5"/>